<feature type="domain" description="DUF2921" evidence="14">
    <location>
        <begin position="252"/>
        <end position="394"/>
    </location>
</feature>
<keyword evidence="5" id="KW-0808">Transferase</keyword>
<dbReference type="EC" id="2.3.2.27" evidence="4"/>
<dbReference type="Pfam" id="PF11145">
    <property type="entry name" value="DUF2921"/>
    <property type="match status" value="1"/>
</dbReference>
<comment type="catalytic activity">
    <reaction evidence="1">
        <text>S-ubiquitinyl-[E2 ubiquitin-conjugating enzyme]-L-cysteine + [acceptor protein]-L-lysine = [E2 ubiquitin-conjugating enzyme]-L-cysteine + N(6)-ubiquitinyl-[acceptor protein]-L-lysine.</text>
        <dbReference type="EC" id="2.3.2.27"/>
    </reaction>
</comment>
<evidence type="ECO:0000256" key="3">
    <source>
        <dbReference type="ARBA" id="ARBA00004906"/>
    </source>
</evidence>
<accession>A0A2N9HJ07</accession>
<dbReference type="CDD" id="cd06222">
    <property type="entry name" value="RNase_H_like"/>
    <property type="match status" value="1"/>
</dbReference>
<comment type="pathway">
    <text evidence="3">Protein modification; protein ubiquitination.</text>
</comment>
<dbReference type="InterPro" id="IPR021319">
    <property type="entry name" value="DUF2921"/>
</dbReference>
<dbReference type="InterPro" id="IPR044730">
    <property type="entry name" value="RNase_H-like_dom_plant"/>
</dbReference>
<dbReference type="Pfam" id="PF25333">
    <property type="entry name" value="DUF2921_N"/>
    <property type="match status" value="3"/>
</dbReference>
<feature type="domain" description="RNase H type-1" evidence="13">
    <location>
        <begin position="851"/>
        <end position="938"/>
    </location>
</feature>
<dbReference type="GO" id="GO:0012505">
    <property type="term" value="C:endomembrane system"/>
    <property type="evidence" value="ECO:0007669"/>
    <property type="project" value="UniProtKB-SubCell"/>
</dbReference>
<dbReference type="InterPro" id="IPR002156">
    <property type="entry name" value="RNaseH_domain"/>
</dbReference>
<protein>
    <recommendedName>
        <fullName evidence="4">RING-type E3 ubiquitin transferase</fullName>
        <ecNumber evidence="4">2.3.2.27</ecNumber>
    </recommendedName>
</protein>
<dbReference type="InterPro" id="IPR057425">
    <property type="entry name" value="DUF2921_N"/>
</dbReference>
<dbReference type="GO" id="GO:0003676">
    <property type="term" value="F:nucleic acid binding"/>
    <property type="evidence" value="ECO:0007669"/>
    <property type="project" value="InterPro"/>
</dbReference>
<organism evidence="15">
    <name type="scientific">Fagus sylvatica</name>
    <name type="common">Beechnut</name>
    <dbReference type="NCBI Taxonomy" id="28930"/>
    <lineage>
        <taxon>Eukaryota</taxon>
        <taxon>Viridiplantae</taxon>
        <taxon>Streptophyta</taxon>
        <taxon>Embryophyta</taxon>
        <taxon>Tracheophyta</taxon>
        <taxon>Spermatophyta</taxon>
        <taxon>Magnoliopsida</taxon>
        <taxon>eudicotyledons</taxon>
        <taxon>Gunneridae</taxon>
        <taxon>Pentapetalae</taxon>
        <taxon>rosids</taxon>
        <taxon>fabids</taxon>
        <taxon>Fagales</taxon>
        <taxon>Fagaceae</taxon>
        <taxon>Fagus</taxon>
    </lineage>
</organism>
<keyword evidence="8 10" id="KW-1133">Transmembrane helix</keyword>
<evidence type="ECO:0000256" key="2">
    <source>
        <dbReference type="ARBA" id="ARBA00004127"/>
    </source>
</evidence>
<sequence>MNSSALPWCFMLFFLSITFTFNSFSSSATPDTYYDQCSSTVLGSSSKEVRLSKFPLPRTHKGYYTGGDNLINQNSYSYYPPSFSNSIFLRTKAVYDTDVIGLFKVELDLAFQAGETYRQQRPRRSSITFELNGFYSETSGKLCVFGPASTYSKDGGLLKLVGVLKLYNLTKSTNVTSLISGTLESLSSDNEEAHFDTISMLFLPQMNYTYTYVSEDSKDGFYGIDYDVPQSLSLSSLPTQTFCSIVSRAINQFNLKYSKGCNISEKNCNPLDKGLGYVPSIMSLSEIDCSEKEERMRVLVEFPNGSYVNYYQSFNPNMTLIGEGSWDESKNQLLIVACRFLGMTQSFADAHLGDCSMKLSLRFPAAWSIKGASSIVGQVWSNKTQNELGYFDKIMFRSARDQMRGIYGVSSLKYEYTMIDLASKSCPKPDKSKNKGKLFPTGFSYDMRVHMSVKKSKEVVGSAYSVPISVGDKFYQLSNSIGSEVPSNFTTSGPVNISYNIIFTLHMRGLHSSNTSSRPYERFEVLAEGLYDAETGSLCMIGCRNLGSINDIPGLTCLQMLITLMKHPFGEWMLKSSWYLSPPHSHPCSSNDSSMRSLLYQSGGWIEANEVIVRVVGMVAFLFQFRLLLITWSARRGNGNQKGTWVAEKKVLFVVLPLYAAGALVAVMANWGDNNKSGTVMVSSSFTSSHTHKPHSLWGDLKSYAGLVLDGFLLPQILLNMLWNSRERTLSFGFYIGNTFVRLLPHAYDLYRAHNNFHHYDGSYIYANPGADFYSTAWDVVIPLGGLLFALIIYLQQKFGGRFIFPRRFRELEVYEKHTEDNIQPAVLTLHPIKPNWTPHADWQILITADGGGSKHSKWKGIAFIGKDRDGQTLLVGCQSTRLMHNTEAKFMAVYEAASTAISLGYTNIITLVDNKELERLWNSDSHPHWKLQTIFEDLCYLKLHRNLILTIKSVPKALLLETKALVSVASKHFVNVSSTSQNTNL</sequence>
<proteinExistence type="predicted"/>
<feature type="transmembrane region" description="Helical" evidence="10">
    <location>
        <begin position="651"/>
        <end position="671"/>
    </location>
</feature>
<dbReference type="AlphaFoldDB" id="A0A2N9HJ07"/>
<dbReference type="Pfam" id="PF13456">
    <property type="entry name" value="RVT_3"/>
    <property type="match status" value="1"/>
</dbReference>
<evidence type="ECO:0000256" key="4">
    <source>
        <dbReference type="ARBA" id="ARBA00012483"/>
    </source>
</evidence>
<evidence type="ECO:0000256" key="1">
    <source>
        <dbReference type="ARBA" id="ARBA00000900"/>
    </source>
</evidence>
<keyword evidence="9 10" id="KW-0472">Membrane</keyword>
<feature type="transmembrane region" description="Helical" evidence="10">
    <location>
        <begin position="776"/>
        <end position="795"/>
    </location>
</feature>
<feature type="domain" description="SWEET-like" evidence="12">
    <location>
        <begin position="599"/>
        <end position="809"/>
    </location>
</feature>
<name>A0A2N9HJ07_FAGSY</name>
<evidence type="ECO:0000313" key="15">
    <source>
        <dbReference type="EMBL" id="SPD11609.1"/>
    </source>
</evidence>
<evidence type="ECO:0000256" key="7">
    <source>
        <dbReference type="ARBA" id="ARBA00022786"/>
    </source>
</evidence>
<keyword evidence="11" id="KW-0732">Signal</keyword>
<evidence type="ECO:0000259" key="12">
    <source>
        <dbReference type="Pfam" id="PF11145"/>
    </source>
</evidence>
<dbReference type="EMBL" id="OIVN01003487">
    <property type="protein sequence ID" value="SPD11609.1"/>
    <property type="molecule type" value="Genomic_DNA"/>
</dbReference>
<comment type="subcellular location">
    <subcellularLocation>
        <location evidence="2">Endomembrane system</location>
        <topology evidence="2">Multi-pass membrane protein</topology>
    </subcellularLocation>
</comment>
<reference evidence="15" key="1">
    <citation type="submission" date="2018-02" db="EMBL/GenBank/DDBJ databases">
        <authorList>
            <person name="Cohen D.B."/>
            <person name="Kent A.D."/>
        </authorList>
    </citation>
    <scope>NUCLEOTIDE SEQUENCE</scope>
</reference>
<dbReference type="GO" id="GO:0004523">
    <property type="term" value="F:RNA-DNA hybrid ribonuclease activity"/>
    <property type="evidence" value="ECO:0007669"/>
    <property type="project" value="InterPro"/>
</dbReference>
<gene>
    <name evidence="15" type="ORF">FSB_LOCUS39491</name>
</gene>
<feature type="domain" description="DUF2921" evidence="14">
    <location>
        <begin position="36"/>
        <end position="199"/>
    </location>
</feature>
<feature type="signal peptide" evidence="11">
    <location>
        <begin position="1"/>
        <end position="20"/>
    </location>
</feature>
<evidence type="ECO:0000259" key="13">
    <source>
        <dbReference type="Pfam" id="PF13456"/>
    </source>
</evidence>
<keyword evidence="6 10" id="KW-0812">Transmembrane</keyword>
<dbReference type="GO" id="GO:0061630">
    <property type="term" value="F:ubiquitin protein ligase activity"/>
    <property type="evidence" value="ECO:0007669"/>
    <property type="project" value="UniProtKB-EC"/>
</dbReference>
<evidence type="ECO:0000256" key="5">
    <source>
        <dbReference type="ARBA" id="ARBA00022679"/>
    </source>
</evidence>
<evidence type="ECO:0000256" key="8">
    <source>
        <dbReference type="ARBA" id="ARBA00022989"/>
    </source>
</evidence>
<dbReference type="PANTHER" id="PTHR33389">
    <property type="entry name" value="FAMILY PROTEIN, PUTATIVE (DUF2921)-RELATED"/>
    <property type="match status" value="1"/>
</dbReference>
<evidence type="ECO:0000256" key="9">
    <source>
        <dbReference type="ARBA" id="ARBA00023136"/>
    </source>
</evidence>
<feature type="transmembrane region" description="Helical" evidence="10">
    <location>
        <begin position="611"/>
        <end position="630"/>
    </location>
</feature>
<evidence type="ECO:0000256" key="11">
    <source>
        <dbReference type="SAM" id="SignalP"/>
    </source>
</evidence>
<evidence type="ECO:0000259" key="14">
    <source>
        <dbReference type="Pfam" id="PF25333"/>
    </source>
</evidence>
<evidence type="ECO:0000256" key="6">
    <source>
        <dbReference type="ARBA" id="ARBA00022692"/>
    </source>
</evidence>
<feature type="domain" description="DUF2921" evidence="14">
    <location>
        <begin position="422"/>
        <end position="552"/>
    </location>
</feature>
<dbReference type="PANTHER" id="PTHR33389:SF18">
    <property type="entry name" value="OS01G0677900 PROTEIN"/>
    <property type="match status" value="1"/>
</dbReference>
<evidence type="ECO:0000256" key="10">
    <source>
        <dbReference type="SAM" id="Phobius"/>
    </source>
</evidence>
<feature type="chain" id="PRO_5014932185" description="RING-type E3 ubiquitin transferase" evidence="11">
    <location>
        <begin position="21"/>
        <end position="986"/>
    </location>
</feature>
<keyword evidence="7" id="KW-0833">Ubl conjugation pathway</keyword>